<evidence type="ECO:0000313" key="1">
    <source>
        <dbReference type="EMBL" id="RAK27081.1"/>
    </source>
</evidence>
<protein>
    <submittedName>
        <fullName evidence="1">Uncharacterized protein</fullName>
    </submittedName>
</protein>
<keyword evidence="2" id="KW-1185">Reference proteome</keyword>
<evidence type="ECO:0000313" key="2">
    <source>
        <dbReference type="Proteomes" id="UP000249453"/>
    </source>
</evidence>
<dbReference type="AlphaFoldDB" id="A0A364JTZ1"/>
<organism evidence="1 2">
    <name type="scientific">Falsochrobactrum ovis</name>
    <dbReference type="NCBI Taxonomy" id="1293442"/>
    <lineage>
        <taxon>Bacteria</taxon>
        <taxon>Pseudomonadati</taxon>
        <taxon>Pseudomonadota</taxon>
        <taxon>Alphaproteobacteria</taxon>
        <taxon>Hyphomicrobiales</taxon>
        <taxon>Brucellaceae</taxon>
        <taxon>Falsochrobactrum</taxon>
    </lineage>
</organism>
<gene>
    <name evidence="1" type="ORF">C7374_11175</name>
</gene>
<sequence>MQEQQMIQEFISLHGVRRFEQGDSSSFHRVSTFLAEYGYTVSGSPMGMVNVRQGRGRPKRMGMAKLITLADEIRVAQGLEPFRAIRKRHRN</sequence>
<reference evidence="1 2" key="1">
    <citation type="submission" date="2018-06" db="EMBL/GenBank/DDBJ databases">
        <title>Genomic Encyclopedia of Type Strains, Phase IV (KMG-IV): sequencing the most valuable type-strain genomes for metagenomic binning, comparative biology and taxonomic classification.</title>
        <authorList>
            <person name="Goeker M."/>
        </authorList>
    </citation>
    <scope>NUCLEOTIDE SEQUENCE [LARGE SCALE GENOMIC DNA]</scope>
    <source>
        <strain evidence="1 2">DSM 26720</strain>
    </source>
</reference>
<comment type="caution">
    <text evidence="1">The sequence shown here is derived from an EMBL/GenBank/DDBJ whole genome shotgun (WGS) entry which is preliminary data.</text>
</comment>
<proteinExistence type="predicted"/>
<dbReference type="RefSeq" id="WP_111575884.1">
    <property type="nucleotide sequence ID" value="NZ_JBHEEY010000011.1"/>
</dbReference>
<dbReference type="OrthoDB" id="8450842at2"/>
<accession>A0A364JTZ1</accession>
<name>A0A364JTZ1_9HYPH</name>
<dbReference type="EMBL" id="QLMK01000011">
    <property type="protein sequence ID" value="RAK27081.1"/>
    <property type="molecule type" value="Genomic_DNA"/>
</dbReference>
<dbReference type="Proteomes" id="UP000249453">
    <property type="component" value="Unassembled WGS sequence"/>
</dbReference>